<dbReference type="InterPro" id="IPR009091">
    <property type="entry name" value="RCC1/BLIP-II"/>
</dbReference>
<dbReference type="InterPro" id="IPR000408">
    <property type="entry name" value="Reg_chr_condens"/>
</dbReference>
<dbReference type="PROSITE" id="PS50012">
    <property type="entry name" value="RCC1_3"/>
    <property type="match status" value="12"/>
</dbReference>
<dbReference type="PANTHER" id="PTHR22870">
    <property type="entry name" value="REGULATOR OF CHROMOSOME CONDENSATION"/>
    <property type="match status" value="1"/>
</dbReference>
<evidence type="ECO:0000259" key="2">
    <source>
        <dbReference type="Pfam" id="PF25390"/>
    </source>
</evidence>
<comment type="caution">
    <text evidence="3">The sequence shown here is derived from an EMBL/GenBank/DDBJ whole genome shotgun (WGS) entry which is preliminary data.</text>
</comment>
<dbReference type="Gene3D" id="2.130.10.30">
    <property type="entry name" value="Regulator of chromosome condensation 1/beta-lactamase-inhibitor protein II"/>
    <property type="match status" value="4"/>
</dbReference>
<feature type="domain" description="RCC1-like" evidence="2">
    <location>
        <begin position="30"/>
        <end position="300"/>
    </location>
</feature>
<keyword evidence="4" id="KW-1185">Reference proteome</keyword>
<dbReference type="PRINTS" id="PR00633">
    <property type="entry name" value="RCCNDNSATION"/>
</dbReference>
<dbReference type="Pfam" id="PF00415">
    <property type="entry name" value="RCC1"/>
    <property type="match status" value="2"/>
</dbReference>
<dbReference type="AlphaFoldDB" id="A0A7W7VBR3"/>
<dbReference type="Proteomes" id="UP000520767">
    <property type="component" value="Unassembled WGS sequence"/>
</dbReference>
<name>A0A7W7VBR3_9PSEU</name>
<accession>A0A7W7VBR3</accession>
<protein>
    <submittedName>
        <fullName evidence="3">Alpha-tubulin suppressor-like RCC1 family protein</fullName>
    </submittedName>
</protein>
<sequence>MTVLASAITTWGLTTPATAQPLGSSSGSAALSWGNRGDGALGNGDTSKRSRPTLVCAQGTTNCASDPLTGVTSLVASGGHTLALRADNTVLGWGRNGSGELGIGINADRGTPVPVCAVGATDCTTDPLTNVAAVAAGERHSLGLLADGTLLSWGSNEHGQLGHFATGYATSPRPVCAVGATDCAADPLTNVATIAAGQRHSVAVLTDGTVLSWGDGAFGQLGNGTTNDQDTPAPVCAVGATDCAADPLNDVTTLSVGGAHNLARRADGTVVSWGSNLTGQLGDGTMTDRTTPAPVCAPGATDCAADPLVGVTGLAAGGAVQSQDGLWGTSLALTTAGTVLAWGHNGYGQVGDTTTTDRTTPVQVCAVGATDCGADPLTGVSAIAAGGLHSQALLGGGQVLSWGENEDGQLGDYSTTNRGTPVPVCASTATADCAAAPLTGVTALAPGSSHSTALLPDGRVLAWGDGSGRQLGDGVPGQARPAAVCAPGSADCATDQLADLTAVAAGGGSDGFGSSGYSLALRADGSVLGWGFNGHGQVGDGTSAHSSVPHPVCAVGATDCAADPLTGAIAIAAGGNHSLALLSNGQVLAWGDNWLGQLGDGTSNTRYKPVPVCAVGATDCTADPLTGVVAIAAGGNHSVAVLSDGRAVAWGDNDSGQLGDGTTTTRRSPVLVCASRAVDCAADPLTGVSSVDGGAERTVALLSTGSVLTWGRNKTTPAPVCAVGATNCATNPLTGAIAVSAGDHHNLALLSDHTVVGWGANYSGELGDGTTDYRSTTVRVCAVDATDCASNPLSNVSAISAGTTQSAAVVNGTAVSWGINVDGRVGDGTATDRSTPTVVCAPGAANCAADPLTGVDAISVGYGHVLAVRD</sequence>
<dbReference type="SUPFAM" id="SSF50985">
    <property type="entry name" value="RCC1/BLIP-II"/>
    <property type="match status" value="2"/>
</dbReference>
<gene>
    <name evidence="3" type="ORF">FHR82_000499</name>
</gene>
<dbReference type="Pfam" id="PF13540">
    <property type="entry name" value="RCC1_2"/>
    <property type="match status" value="3"/>
</dbReference>
<dbReference type="InterPro" id="IPR051210">
    <property type="entry name" value="Ub_ligase/GEF_domain"/>
</dbReference>
<evidence type="ECO:0000313" key="4">
    <source>
        <dbReference type="Proteomes" id="UP000520767"/>
    </source>
</evidence>
<evidence type="ECO:0000256" key="1">
    <source>
        <dbReference type="ARBA" id="ARBA00022737"/>
    </source>
</evidence>
<keyword evidence="1" id="KW-0677">Repeat</keyword>
<proteinExistence type="predicted"/>
<reference evidence="3 4" key="1">
    <citation type="submission" date="2020-08" db="EMBL/GenBank/DDBJ databases">
        <title>Genomic Encyclopedia of Type Strains, Phase III (KMG-III): the genomes of soil and plant-associated and newly described type strains.</title>
        <authorList>
            <person name="Whitman W."/>
        </authorList>
    </citation>
    <scope>NUCLEOTIDE SEQUENCE [LARGE SCALE GENOMIC DNA]</scope>
    <source>
        <strain evidence="3 4">CECT 8960</strain>
    </source>
</reference>
<organism evidence="3 4">
    <name type="scientific">Actinophytocola algeriensis</name>
    <dbReference type="NCBI Taxonomy" id="1768010"/>
    <lineage>
        <taxon>Bacteria</taxon>
        <taxon>Bacillati</taxon>
        <taxon>Actinomycetota</taxon>
        <taxon>Actinomycetes</taxon>
        <taxon>Pseudonocardiales</taxon>
        <taxon>Pseudonocardiaceae</taxon>
    </lineage>
</organism>
<dbReference type="Pfam" id="PF25390">
    <property type="entry name" value="WD40_RLD"/>
    <property type="match status" value="1"/>
</dbReference>
<dbReference type="EMBL" id="JACHJQ010000001">
    <property type="protein sequence ID" value="MBB4904289.1"/>
    <property type="molecule type" value="Genomic_DNA"/>
</dbReference>
<dbReference type="InterPro" id="IPR058923">
    <property type="entry name" value="RCC1-like_dom"/>
</dbReference>
<dbReference type="PROSITE" id="PS00626">
    <property type="entry name" value="RCC1_2"/>
    <property type="match status" value="4"/>
</dbReference>
<evidence type="ECO:0000313" key="3">
    <source>
        <dbReference type="EMBL" id="MBB4904289.1"/>
    </source>
</evidence>
<dbReference type="PANTHER" id="PTHR22870:SF408">
    <property type="entry name" value="OS09G0560450 PROTEIN"/>
    <property type="match status" value="1"/>
</dbReference>